<keyword evidence="2" id="KW-1185">Reference proteome</keyword>
<evidence type="ECO:0000313" key="1">
    <source>
        <dbReference type="EMBL" id="KZZ89315.1"/>
    </source>
</evidence>
<reference evidence="1 2" key="1">
    <citation type="journal article" date="2016" name="Genome Biol. Evol.">
        <title>Divergent and convergent evolution of fungal pathogenicity.</title>
        <authorList>
            <person name="Shang Y."/>
            <person name="Xiao G."/>
            <person name="Zheng P."/>
            <person name="Cen K."/>
            <person name="Zhan S."/>
            <person name="Wang C."/>
        </authorList>
    </citation>
    <scope>NUCLEOTIDE SEQUENCE [LARGE SCALE GENOMIC DNA]</scope>
    <source>
        <strain evidence="1 2">ARSEF 7405</strain>
    </source>
</reference>
<accession>A0A167WV14</accession>
<gene>
    <name evidence="1" type="ORF">AAP_04462</name>
</gene>
<protein>
    <submittedName>
        <fullName evidence="1">Uncharacterized protein</fullName>
    </submittedName>
</protein>
<dbReference type="VEuPathDB" id="FungiDB:AAP_04462"/>
<dbReference type="EMBL" id="AZGZ01000021">
    <property type="protein sequence ID" value="KZZ89315.1"/>
    <property type="molecule type" value="Genomic_DNA"/>
</dbReference>
<sequence length="289" mass="33891">MVPAEIITEANEGMSFDDLDFDEDNSSVRSLTNKSTRGVEALRDEEQKQQRSHCIIAGGGPLDIELAAEAHIKREVRWHYLFEWNSNNIHSFVAKTCPEVKNDRYRWHIYEKFLRGYTREFKHETLKRMKKYVQAAIDNCETSPSIKDIDRARAIHDYFCTHFSTFDFQEVFYWTKPIIDLERSSELGKWYAKNIFANIATQCKIYLDKLERPEDGKENAAGFWKEVLTYWSLMGSKPEFEGVTKTDFKERTVRASKKQAKKTPEQIKAELEKYHTQMFTSARPKKAGE</sequence>
<dbReference type="AlphaFoldDB" id="A0A167WV14"/>
<dbReference type="Proteomes" id="UP000242877">
    <property type="component" value="Unassembled WGS sequence"/>
</dbReference>
<proteinExistence type="predicted"/>
<name>A0A167WV14_9EURO</name>
<comment type="caution">
    <text evidence="1">The sequence shown here is derived from an EMBL/GenBank/DDBJ whole genome shotgun (WGS) entry which is preliminary data.</text>
</comment>
<evidence type="ECO:0000313" key="2">
    <source>
        <dbReference type="Proteomes" id="UP000242877"/>
    </source>
</evidence>
<dbReference type="OrthoDB" id="5425043at2759"/>
<organism evidence="1 2">
    <name type="scientific">Ascosphaera apis ARSEF 7405</name>
    <dbReference type="NCBI Taxonomy" id="392613"/>
    <lineage>
        <taxon>Eukaryota</taxon>
        <taxon>Fungi</taxon>
        <taxon>Dikarya</taxon>
        <taxon>Ascomycota</taxon>
        <taxon>Pezizomycotina</taxon>
        <taxon>Eurotiomycetes</taxon>
        <taxon>Eurotiomycetidae</taxon>
        <taxon>Onygenales</taxon>
        <taxon>Ascosphaeraceae</taxon>
        <taxon>Ascosphaera</taxon>
    </lineage>
</organism>